<dbReference type="SMART" id="SM00100">
    <property type="entry name" value="cNMP"/>
    <property type="match status" value="1"/>
</dbReference>
<dbReference type="EMBL" id="AP018694">
    <property type="protein sequence ID" value="BBE16925.1"/>
    <property type="molecule type" value="Genomic_DNA"/>
</dbReference>
<dbReference type="SUPFAM" id="SSF51206">
    <property type="entry name" value="cAMP-binding domain-like"/>
    <property type="match status" value="1"/>
</dbReference>
<evidence type="ECO:0000256" key="3">
    <source>
        <dbReference type="ARBA" id="ARBA00023163"/>
    </source>
</evidence>
<feature type="domain" description="HTH crp-type" evidence="5">
    <location>
        <begin position="130"/>
        <end position="197"/>
    </location>
</feature>
<dbReference type="Pfam" id="PF13545">
    <property type="entry name" value="HTH_Crp_2"/>
    <property type="match status" value="1"/>
</dbReference>
<dbReference type="GO" id="GO:0006355">
    <property type="term" value="P:regulation of DNA-templated transcription"/>
    <property type="evidence" value="ECO:0007669"/>
    <property type="project" value="InterPro"/>
</dbReference>
<accession>A0A5K7S613</accession>
<dbReference type="InterPro" id="IPR000595">
    <property type="entry name" value="cNMP-bd_dom"/>
</dbReference>
<protein>
    <submittedName>
        <fullName evidence="6">Transcriptional regulator, Crp/Fnr family</fullName>
    </submittedName>
</protein>
<dbReference type="AlphaFoldDB" id="A0A5K7S613"/>
<dbReference type="RefSeq" id="WP_318349958.1">
    <property type="nucleotide sequence ID" value="NZ_AP018694.1"/>
</dbReference>
<dbReference type="Proteomes" id="UP001193389">
    <property type="component" value="Chromosome"/>
</dbReference>
<evidence type="ECO:0000259" key="4">
    <source>
        <dbReference type="PROSITE" id="PS50042"/>
    </source>
</evidence>
<evidence type="ECO:0000256" key="1">
    <source>
        <dbReference type="ARBA" id="ARBA00023015"/>
    </source>
</evidence>
<organism evidence="6 7">
    <name type="scientific">Aquipluma nitroreducens</name>
    <dbReference type="NCBI Taxonomy" id="2010828"/>
    <lineage>
        <taxon>Bacteria</taxon>
        <taxon>Pseudomonadati</taxon>
        <taxon>Bacteroidota</taxon>
        <taxon>Bacteroidia</taxon>
        <taxon>Marinilabiliales</taxon>
        <taxon>Prolixibacteraceae</taxon>
        <taxon>Aquipluma</taxon>
    </lineage>
</organism>
<dbReference type="Gene3D" id="2.60.120.10">
    <property type="entry name" value="Jelly Rolls"/>
    <property type="match status" value="1"/>
</dbReference>
<dbReference type="SMART" id="SM00419">
    <property type="entry name" value="HTH_CRP"/>
    <property type="match status" value="1"/>
</dbReference>
<sequence length="197" mass="22539">MIDEDLLNEFGAVEIKIGKGVHLFHEKQKAAHYFQIKFGKIKMFNLTADGKIFTQGFFEAGGSFGEPPLFTDSNYPACTIAEEDTTLLKLSKSRFFKLLKENPDIHFEITRMLATRLLYKSMQLKVISSFKPEHRILSLIDYLKKEEGIPESQKFGVSLTRQHIADLTGLRVETVIRTVKTLEKDGSLKIIGHKIYR</sequence>
<name>A0A5K7S613_9BACT</name>
<dbReference type="GO" id="GO:0003677">
    <property type="term" value="F:DNA binding"/>
    <property type="evidence" value="ECO:0007669"/>
    <property type="project" value="UniProtKB-KW"/>
</dbReference>
<dbReference type="InterPro" id="IPR036390">
    <property type="entry name" value="WH_DNA-bd_sf"/>
</dbReference>
<dbReference type="Pfam" id="PF00027">
    <property type="entry name" value="cNMP_binding"/>
    <property type="match status" value="1"/>
</dbReference>
<evidence type="ECO:0000259" key="5">
    <source>
        <dbReference type="PROSITE" id="PS51063"/>
    </source>
</evidence>
<dbReference type="PROSITE" id="PS51063">
    <property type="entry name" value="HTH_CRP_2"/>
    <property type="match status" value="1"/>
</dbReference>
<keyword evidence="2" id="KW-0238">DNA-binding</keyword>
<keyword evidence="1" id="KW-0805">Transcription regulation</keyword>
<dbReference type="PROSITE" id="PS50042">
    <property type="entry name" value="CNMP_BINDING_3"/>
    <property type="match status" value="1"/>
</dbReference>
<dbReference type="PRINTS" id="PR00034">
    <property type="entry name" value="HTHCRP"/>
</dbReference>
<evidence type="ECO:0000313" key="7">
    <source>
        <dbReference type="Proteomes" id="UP001193389"/>
    </source>
</evidence>
<evidence type="ECO:0000313" key="6">
    <source>
        <dbReference type="EMBL" id="BBE16925.1"/>
    </source>
</evidence>
<dbReference type="InterPro" id="IPR012318">
    <property type="entry name" value="HTH_CRP"/>
</dbReference>
<keyword evidence="3" id="KW-0804">Transcription</keyword>
<keyword evidence="7" id="KW-1185">Reference proteome</keyword>
<dbReference type="InterPro" id="IPR018490">
    <property type="entry name" value="cNMP-bd_dom_sf"/>
</dbReference>
<dbReference type="SUPFAM" id="SSF46785">
    <property type="entry name" value="Winged helix' DNA-binding domain"/>
    <property type="match status" value="1"/>
</dbReference>
<feature type="domain" description="Cyclic nucleotide-binding" evidence="4">
    <location>
        <begin position="1"/>
        <end position="116"/>
    </location>
</feature>
<dbReference type="InterPro" id="IPR014710">
    <property type="entry name" value="RmlC-like_jellyroll"/>
</dbReference>
<dbReference type="CDD" id="cd00038">
    <property type="entry name" value="CAP_ED"/>
    <property type="match status" value="1"/>
</dbReference>
<reference evidence="6" key="1">
    <citation type="journal article" date="2020" name="Int. J. Syst. Evol. Microbiol.">
        <title>Aquipluma nitroreducens gen. nov. sp. nov., a novel facultatively anaerobic bacterium isolated from a freshwater lake.</title>
        <authorList>
            <person name="Watanabe M."/>
            <person name="Kojima H."/>
            <person name="Fukui M."/>
        </authorList>
    </citation>
    <scope>NUCLEOTIDE SEQUENCE</scope>
    <source>
        <strain evidence="6">MeG22</strain>
    </source>
</reference>
<gene>
    <name evidence="6" type="ORF">AQPE_1072</name>
</gene>
<evidence type="ECO:0000256" key="2">
    <source>
        <dbReference type="ARBA" id="ARBA00023125"/>
    </source>
</evidence>
<proteinExistence type="predicted"/>
<dbReference type="KEGG" id="anf:AQPE_1072"/>